<evidence type="ECO:0000256" key="1">
    <source>
        <dbReference type="PIRSR" id="PIRSR605502-1"/>
    </source>
</evidence>
<dbReference type="SUPFAM" id="SSF101478">
    <property type="entry name" value="ADP-ribosylglycohydrolase"/>
    <property type="match status" value="1"/>
</dbReference>
<evidence type="ECO:0008006" key="5">
    <source>
        <dbReference type="Google" id="ProtNLM"/>
    </source>
</evidence>
<organism evidence="2 4">
    <name type="scientific">Didymodactylos carnosus</name>
    <dbReference type="NCBI Taxonomy" id="1234261"/>
    <lineage>
        <taxon>Eukaryota</taxon>
        <taxon>Metazoa</taxon>
        <taxon>Spiralia</taxon>
        <taxon>Gnathifera</taxon>
        <taxon>Rotifera</taxon>
        <taxon>Eurotatoria</taxon>
        <taxon>Bdelloidea</taxon>
        <taxon>Philodinida</taxon>
        <taxon>Philodinidae</taxon>
        <taxon>Didymodactylos</taxon>
    </lineage>
</organism>
<dbReference type="InterPro" id="IPR050792">
    <property type="entry name" value="ADP-ribosylglycohydrolase"/>
</dbReference>
<keyword evidence="4" id="KW-1185">Reference proteome</keyword>
<keyword evidence="1" id="KW-0479">Metal-binding</keyword>
<dbReference type="OrthoDB" id="2021138at2759"/>
<comment type="cofactor">
    <cofactor evidence="1">
        <name>Mg(2+)</name>
        <dbReference type="ChEBI" id="CHEBI:18420"/>
    </cofactor>
    <text evidence="1">Binds 2 magnesium ions per subunit.</text>
</comment>
<gene>
    <name evidence="2" type="ORF">GPM918_LOCUS38150</name>
    <name evidence="3" type="ORF">SRO942_LOCUS38950</name>
</gene>
<feature type="binding site" evidence="1">
    <location>
        <position position="158"/>
    </location>
    <ligand>
        <name>Mg(2+)</name>
        <dbReference type="ChEBI" id="CHEBI:18420"/>
        <label>1</label>
    </ligand>
</feature>
<dbReference type="PANTHER" id="PTHR16222:SF12">
    <property type="entry name" value="ADP-RIBOSYLGLYCOHYDROLASE-RELATED"/>
    <property type="match status" value="1"/>
</dbReference>
<comment type="caution">
    <text evidence="2">The sequence shown here is derived from an EMBL/GenBank/DDBJ whole genome shotgun (WGS) entry which is preliminary data.</text>
</comment>
<keyword evidence="1" id="KW-0460">Magnesium</keyword>
<sequence>MSTLCSYEGVAGNGALMRLAPVPLFFYRSPADAVRHAGNSALLTHGDKRASDACRYYSALIAGALLGYSKDELLDKQFYIDRCKEGWFGGSEERVLDPEIQNIVDGSFKDKKGGYVDGIRGKGYIVSALEAALWAFCYDNNCFRTGVLQAVNLGDDTDTTAAIYGQLAGACYGINALPPEWLEKVYAREFIEGLSQWLAYEGKEWYTRQKTNNGLQNASLDSYSQLEPTEMNEV</sequence>
<name>A0A815VGU7_9BILA</name>
<protein>
    <recommendedName>
        <fullName evidence="5">ADP-ribosylglycohydrolase</fullName>
    </recommendedName>
</protein>
<dbReference type="EMBL" id="CAJNOQ010024957">
    <property type="protein sequence ID" value="CAF1532739.1"/>
    <property type="molecule type" value="Genomic_DNA"/>
</dbReference>
<accession>A0A815VGU7</accession>
<proteinExistence type="predicted"/>
<dbReference type="Pfam" id="PF03747">
    <property type="entry name" value="ADP_ribosyl_GH"/>
    <property type="match status" value="1"/>
</dbReference>
<dbReference type="Proteomes" id="UP000681722">
    <property type="component" value="Unassembled WGS sequence"/>
</dbReference>
<evidence type="ECO:0000313" key="4">
    <source>
        <dbReference type="Proteomes" id="UP000663829"/>
    </source>
</evidence>
<dbReference type="PANTHER" id="PTHR16222">
    <property type="entry name" value="ADP-RIBOSYLGLYCOHYDROLASE"/>
    <property type="match status" value="1"/>
</dbReference>
<dbReference type="InterPro" id="IPR005502">
    <property type="entry name" value="Ribosyl_crysJ1"/>
</dbReference>
<dbReference type="AlphaFoldDB" id="A0A815VGU7"/>
<dbReference type="EMBL" id="CAJOBC010090545">
    <property type="protein sequence ID" value="CAF4392161.1"/>
    <property type="molecule type" value="Genomic_DNA"/>
</dbReference>
<dbReference type="InterPro" id="IPR036705">
    <property type="entry name" value="Ribosyl_crysJ1_sf"/>
</dbReference>
<reference evidence="2" key="1">
    <citation type="submission" date="2021-02" db="EMBL/GenBank/DDBJ databases">
        <authorList>
            <person name="Nowell W R."/>
        </authorList>
    </citation>
    <scope>NUCLEOTIDE SEQUENCE</scope>
</reference>
<feature type="binding site" evidence="1">
    <location>
        <position position="156"/>
    </location>
    <ligand>
        <name>Mg(2+)</name>
        <dbReference type="ChEBI" id="CHEBI:18420"/>
        <label>1</label>
    </ligand>
</feature>
<dbReference type="Proteomes" id="UP000663829">
    <property type="component" value="Unassembled WGS sequence"/>
</dbReference>
<evidence type="ECO:0000313" key="3">
    <source>
        <dbReference type="EMBL" id="CAF4392161.1"/>
    </source>
</evidence>
<feature type="binding site" evidence="1">
    <location>
        <position position="159"/>
    </location>
    <ligand>
        <name>Mg(2+)</name>
        <dbReference type="ChEBI" id="CHEBI:18420"/>
        <label>1</label>
    </ligand>
</feature>
<dbReference type="Gene3D" id="1.10.4080.10">
    <property type="entry name" value="ADP-ribosylation/Crystallin J1"/>
    <property type="match status" value="1"/>
</dbReference>
<dbReference type="GO" id="GO:0046872">
    <property type="term" value="F:metal ion binding"/>
    <property type="evidence" value="ECO:0007669"/>
    <property type="project" value="UniProtKB-KW"/>
</dbReference>
<evidence type="ECO:0000313" key="2">
    <source>
        <dbReference type="EMBL" id="CAF1532739.1"/>
    </source>
</evidence>